<evidence type="ECO:0000313" key="7">
    <source>
        <dbReference type="Proteomes" id="UP001190700"/>
    </source>
</evidence>
<reference evidence="6 7" key="1">
    <citation type="journal article" date="2015" name="Genome Biol. Evol.">
        <title>Comparative Genomics of a Bacterivorous Green Alga Reveals Evolutionary Causalities and Consequences of Phago-Mixotrophic Mode of Nutrition.</title>
        <authorList>
            <person name="Burns J.A."/>
            <person name="Paasch A."/>
            <person name="Narechania A."/>
            <person name="Kim E."/>
        </authorList>
    </citation>
    <scope>NUCLEOTIDE SEQUENCE [LARGE SCALE GENOMIC DNA]</scope>
    <source>
        <strain evidence="6 7">PLY_AMNH</strain>
    </source>
</reference>
<keyword evidence="7" id="KW-1185">Reference proteome</keyword>
<dbReference type="AlphaFoldDB" id="A0AAE0L2Y8"/>
<dbReference type="Gene3D" id="1.20.1740.10">
    <property type="entry name" value="Amino acid/polyamine transporter I"/>
    <property type="match status" value="1"/>
</dbReference>
<dbReference type="Proteomes" id="UP001190700">
    <property type="component" value="Unassembled WGS sequence"/>
</dbReference>
<evidence type="ECO:0000256" key="2">
    <source>
        <dbReference type="ARBA" id="ARBA00022692"/>
    </source>
</evidence>
<comment type="subcellular location">
    <subcellularLocation>
        <location evidence="1">Membrane</location>
        <topology evidence="1">Multi-pass membrane protein</topology>
    </subcellularLocation>
</comment>
<evidence type="ECO:0000256" key="3">
    <source>
        <dbReference type="ARBA" id="ARBA00022989"/>
    </source>
</evidence>
<feature type="transmembrane region" description="Helical" evidence="5">
    <location>
        <begin position="448"/>
        <end position="465"/>
    </location>
</feature>
<gene>
    <name evidence="6" type="ORF">CYMTET_21762</name>
</gene>
<dbReference type="EMBL" id="LGRX02010723">
    <property type="protein sequence ID" value="KAK3269810.1"/>
    <property type="molecule type" value="Genomic_DNA"/>
</dbReference>
<feature type="transmembrane region" description="Helical" evidence="5">
    <location>
        <begin position="170"/>
        <end position="189"/>
    </location>
</feature>
<evidence type="ECO:0000313" key="6">
    <source>
        <dbReference type="EMBL" id="KAK3269810.1"/>
    </source>
</evidence>
<feature type="transmembrane region" description="Helical" evidence="5">
    <location>
        <begin position="279"/>
        <end position="301"/>
    </location>
</feature>
<keyword evidence="4 5" id="KW-0472">Membrane</keyword>
<dbReference type="InterPro" id="IPR050598">
    <property type="entry name" value="AminoAcid_Transporter"/>
</dbReference>
<dbReference type="PANTHER" id="PTHR11785">
    <property type="entry name" value="AMINO ACID TRANSPORTER"/>
    <property type="match status" value="1"/>
</dbReference>
<evidence type="ECO:0000256" key="4">
    <source>
        <dbReference type="ARBA" id="ARBA00023136"/>
    </source>
</evidence>
<sequence length="564" mass="62277">MCTTELNESSTASHDKKSVSAESNAEIPISLDLEKIPAVVVMADQEAKDKYTFLQACGFNTMMMFGTGPFISIPYCIHATSPSGPQALIGYAIAAFGCACDSLIWGELGSRFPLSGGSLVYLRKLYGEENWGRLASFLYVWQFWITGPAEIASGFIAIAEYLAYIHGDSSYLTASCTAASLLMITICLLYRRIDDIGRMTLVLWAVTIFAITFTIIAGFINFDHENLKLPSDAFDNTGRFVMSLSAACRFAIYDFTGYYDVCSMGAEVENPRKTIPGSCIITCLVVLVVFFATYIAVLGYLPWYGEEGFIQQLENGEVYIMGDFYDKMLGRGFAVFFVLIVCITIFGSVFSMITGMQYLPVRAAEDGIFFSWFGAKSEKHQGLPYNSLLTIGLLSFFWCWFSLETVIAALTVMLVLVQFIGQSVGILVYRYAGVMKEEDPEAWKMPWFPYPAILQLMVFSFIYVTSDNYVISGGEPMIELSLAFILLGCGLYLAIAHNSSEWPFNNASLSVNVAIEEARISCVVGCTPIGVSQSFDTKGSSVTDNVIFARRSLDDTTPKARAFE</sequence>
<keyword evidence="2 5" id="KW-0812">Transmembrane</keyword>
<accession>A0AAE0L2Y8</accession>
<feature type="transmembrane region" description="Helical" evidence="5">
    <location>
        <begin position="477"/>
        <end position="495"/>
    </location>
</feature>
<evidence type="ECO:0008006" key="8">
    <source>
        <dbReference type="Google" id="ProtNLM"/>
    </source>
</evidence>
<dbReference type="InterPro" id="IPR002293">
    <property type="entry name" value="AA/rel_permease1"/>
</dbReference>
<feature type="transmembrane region" description="Helical" evidence="5">
    <location>
        <begin position="333"/>
        <end position="353"/>
    </location>
</feature>
<keyword evidence="3 5" id="KW-1133">Transmembrane helix</keyword>
<proteinExistence type="predicted"/>
<dbReference type="GO" id="GO:0015179">
    <property type="term" value="F:L-amino acid transmembrane transporter activity"/>
    <property type="evidence" value="ECO:0007669"/>
    <property type="project" value="TreeGrafter"/>
</dbReference>
<feature type="transmembrane region" description="Helical" evidence="5">
    <location>
        <begin position="383"/>
        <end position="401"/>
    </location>
</feature>
<dbReference type="PANTHER" id="PTHR11785:SF512">
    <property type="entry name" value="SOBREMESA, ISOFORM B"/>
    <property type="match status" value="1"/>
</dbReference>
<organism evidence="6 7">
    <name type="scientific">Cymbomonas tetramitiformis</name>
    <dbReference type="NCBI Taxonomy" id="36881"/>
    <lineage>
        <taxon>Eukaryota</taxon>
        <taxon>Viridiplantae</taxon>
        <taxon>Chlorophyta</taxon>
        <taxon>Pyramimonadophyceae</taxon>
        <taxon>Pyramimonadales</taxon>
        <taxon>Pyramimonadaceae</taxon>
        <taxon>Cymbomonas</taxon>
    </lineage>
</organism>
<comment type="caution">
    <text evidence="6">The sequence shown here is derived from an EMBL/GenBank/DDBJ whole genome shotgun (WGS) entry which is preliminary data.</text>
</comment>
<feature type="transmembrane region" description="Helical" evidence="5">
    <location>
        <begin position="143"/>
        <end position="164"/>
    </location>
</feature>
<dbReference type="GO" id="GO:0016020">
    <property type="term" value="C:membrane"/>
    <property type="evidence" value="ECO:0007669"/>
    <property type="project" value="UniProtKB-SubCell"/>
</dbReference>
<feature type="transmembrane region" description="Helical" evidence="5">
    <location>
        <begin position="201"/>
        <end position="220"/>
    </location>
</feature>
<dbReference type="Pfam" id="PF13520">
    <property type="entry name" value="AA_permease_2"/>
    <property type="match status" value="1"/>
</dbReference>
<feature type="transmembrane region" description="Helical" evidence="5">
    <location>
        <begin position="240"/>
        <end position="259"/>
    </location>
</feature>
<name>A0AAE0L2Y8_9CHLO</name>
<evidence type="ECO:0000256" key="5">
    <source>
        <dbReference type="SAM" id="Phobius"/>
    </source>
</evidence>
<feature type="transmembrane region" description="Helical" evidence="5">
    <location>
        <begin position="407"/>
        <end position="428"/>
    </location>
</feature>
<evidence type="ECO:0000256" key="1">
    <source>
        <dbReference type="ARBA" id="ARBA00004141"/>
    </source>
</evidence>
<dbReference type="PIRSF" id="PIRSF006060">
    <property type="entry name" value="AA_transporter"/>
    <property type="match status" value="1"/>
</dbReference>
<protein>
    <recommendedName>
        <fullName evidence="8">Amino acid transporter</fullName>
    </recommendedName>
</protein>